<dbReference type="Proteomes" id="UP000570474">
    <property type="component" value="Unassembled WGS sequence"/>
</dbReference>
<gene>
    <name evidence="1" type="ORF">HGH92_18505</name>
</gene>
<dbReference type="InterPro" id="IPR011006">
    <property type="entry name" value="CheY-like_superfamily"/>
</dbReference>
<dbReference type="SUPFAM" id="SSF52172">
    <property type="entry name" value="CheY-like"/>
    <property type="match status" value="1"/>
</dbReference>
<dbReference type="EMBL" id="JABAIA010000002">
    <property type="protein sequence ID" value="NLR66305.1"/>
    <property type="molecule type" value="Genomic_DNA"/>
</dbReference>
<keyword evidence="2" id="KW-1185">Reference proteome</keyword>
<organism evidence="1 2">
    <name type="scientific">Chitinophaga varians</name>
    <dbReference type="NCBI Taxonomy" id="2202339"/>
    <lineage>
        <taxon>Bacteria</taxon>
        <taxon>Pseudomonadati</taxon>
        <taxon>Bacteroidota</taxon>
        <taxon>Chitinophagia</taxon>
        <taxon>Chitinophagales</taxon>
        <taxon>Chitinophagaceae</taxon>
        <taxon>Chitinophaga</taxon>
    </lineage>
</organism>
<evidence type="ECO:0000313" key="1">
    <source>
        <dbReference type="EMBL" id="NLR66305.1"/>
    </source>
</evidence>
<accession>A0A847RYY4</accession>
<protein>
    <recommendedName>
        <fullName evidence="3">Response regulator receiver protein</fullName>
    </recommendedName>
</protein>
<dbReference type="AlphaFoldDB" id="A0A847RYY4"/>
<name>A0A847RYY4_9BACT</name>
<sequence length="106" mass="11647">MNNNMSLKLLAIGYDPAIMQVVERLLNSHAGWEGIVALTKEDGLEKIRAGNYHAILLCVGVSAADEETFREAVRMHHPSTIVIRHYGGGSGLLENELRAALDHNKN</sequence>
<proteinExistence type="predicted"/>
<evidence type="ECO:0000313" key="2">
    <source>
        <dbReference type="Proteomes" id="UP000570474"/>
    </source>
</evidence>
<evidence type="ECO:0008006" key="3">
    <source>
        <dbReference type="Google" id="ProtNLM"/>
    </source>
</evidence>
<dbReference type="RefSeq" id="WP_168872238.1">
    <property type="nucleotide sequence ID" value="NZ_JABAIA010000002.1"/>
</dbReference>
<reference evidence="1 2" key="1">
    <citation type="submission" date="2020-04" db="EMBL/GenBank/DDBJ databases">
        <authorList>
            <person name="Yin C."/>
        </authorList>
    </citation>
    <scope>NUCLEOTIDE SEQUENCE [LARGE SCALE GENOMIC DNA]</scope>
    <source>
        <strain evidence="1 2">Ae27</strain>
    </source>
</reference>
<comment type="caution">
    <text evidence="1">The sequence shown here is derived from an EMBL/GenBank/DDBJ whole genome shotgun (WGS) entry which is preliminary data.</text>
</comment>